<dbReference type="GO" id="GO:0015212">
    <property type="term" value="F:cytidine transmembrane transporter activity"/>
    <property type="evidence" value="ECO:0007669"/>
    <property type="project" value="TreeGrafter"/>
</dbReference>
<organism evidence="9 10">
    <name type="scientific">Niabella ginsenosidivorans</name>
    <dbReference type="NCBI Taxonomy" id="1176587"/>
    <lineage>
        <taxon>Bacteria</taxon>
        <taxon>Pseudomonadati</taxon>
        <taxon>Bacteroidota</taxon>
        <taxon>Chitinophagia</taxon>
        <taxon>Chitinophagales</taxon>
        <taxon>Chitinophagaceae</taxon>
        <taxon>Niabella</taxon>
    </lineage>
</organism>
<feature type="transmembrane region" description="Helical" evidence="7">
    <location>
        <begin position="162"/>
        <end position="180"/>
    </location>
</feature>
<evidence type="ECO:0000256" key="1">
    <source>
        <dbReference type="ARBA" id="ARBA00004651"/>
    </source>
</evidence>
<evidence type="ECO:0000256" key="4">
    <source>
        <dbReference type="ARBA" id="ARBA00022692"/>
    </source>
</evidence>
<dbReference type="Proteomes" id="UP000077667">
    <property type="component" value="Chromosome"/>
</dbReference>
<dbReference type="PANTHER" id="PTHR23522:SF4">
    <property type="entry name" value="NUCLEOSIDE PERMEASE NUPG-RELATED"/>
    <property type="match status" value="1"/>
</dbReference>
<dbReference type="KEGG" id="nia:A8C56_13135"/>
<evidence type="ECO:0000313" key="9">
    <source>
        <dbReference type="EMBL" id="ANH81799.1"/>
    </source>
</evidence>
<dbReference type="Pfam" id="PF03825">
    <property type="entry name" value="Nuc_H_symport"/>
    <property type="match status" value="1"/>
</dbReference>
<evidence type="ECO:0000256" key="2">
    <source>
        <dbReference type="ARBA" id="ARBA00022448"/>
    </source>
</evidence>
<evidence type="ECO:0000256" key="7">
    <source>
        <dbReference type="SAM" id="Phobius"/>
    </source>
</evidence>
<dbReference type="InterPro" id="IPR004740">
    <property type="entry name" value="Nuc_H_symport"/>
</dbReference>
<evidence type="ECO:0000256" key="3">
    <source>
        <dbReference type="ARBA" id="ARBA00022475"/>
    </source>
</evidence>
<name>A0A1A9I415_9BACT</name>
<feature type="transmembrane region" description="Helical" evidence="7">
    <location>
        <begin position="42"/>
        <end position="59"/>
    </location>
</feature>
<dbReference type="GO" id="GO:0015213">
    <property type="term" value="F:uridine transmembrane transporter activity"/>
    <property type="evidence" value="ECO:0007669"/>
    <property type="project" value="TreeGrafter"/>
</dbReference>
<feature type="transmembrane region" description="Helical" evidence="7">
    <location>
        <begin position="137"/>
        <end position="156"/>
    </location>
</feature>
<keyword evidence="2" id="KW-0813">Transport</keyword>
<feature type="transmembrane region" description="Helical" evidence="7">
    <location>
        <begin position="12"/>
        <end position="30"/>
    </location>
</feature>
<dbReference type="Gene3D" id="1.20.1250.20">
    <property type="entry name" value="MFS general substrate transporter like domains"/>
    <property type="match status" value="2"/>
</dbReference>
<feature type="transmembrane region" description="Helical" evidence="7">
    <location>
        <begin position="210"/>
        <end position="231"/>
    </location>
</feature>
<dbReference type="PANTHER" id="PTHR23522">
    <property type="entry name" value="BLL5896 PROTEIN"/>
    <property type="match status" value="1"/>
</dbReference>
<feature type="transmembrane region" description="Helical" evidence="7">
    <location>
        <begin position="346"/>
        <end position="368"/>
    </location>
</feature>
<dbReference type="AlphaFoldDB" id="A0A1A9I415"/>
<keyword evidence="3" id="KW-1003">Cell membrane</keyword>
<dbReference type="InterPro" id="IPR020846">
    <property type="entry name" value="MFS_dom"/>
</dbReference>
<sequence>MSLKFRLTIINFLQFFIWGAYLTSIGGYMYATLHFKGEEIGAIFLTLGIASVFMPPILGIISDRWVNAERLLGITHIIGAAALYYASTIDTPSRMFWAMLLVCATYMPTISLNNTVSYHILKNNGLEPQKYFPPIRVWGTIGFIAAMWLTDLFHWTLTATQLVFAAVSALVTGLYCFTLPPCKPDNKGAQTLAQAFGIEALKLFKIPKMAIFFIFSLFLGAALQITNQWGVPFIDHFKFDPAFANTAGVKYPNILISISQISETVFIVTIPFFLRKYGIKTVMLMSMFAWFLRFGLFGIGDPGGGLFFLILSMIVYGMAFDFFNISGSLFIEREAPAMIRGSAQGLFMMMTNGIGAMIGSFGSGWLIQHYTEDNGTNWKAVWFIFAAYAFIIGIIFMLVFRYRHTPDSIQQPAVH</sequence>
<dbReference type="PROSITE" id="PS50850">
    <property type="entry name" value="MFS"/>
    <property type="match status" value="1"/>
</dbReference>
<dbReference type="EMBL" id="CP015772">
    <property type="protein sequence ID" value="ANH81799.1"/>
    <property type="molecule type" value="Genomic_DNA"/>
</dbReference>
<dbReference type="SUPFAM" id="SSF103473">
    <property type="entry name" value="MFS general substrate transporter"/>
    <property type="match status" value="2"/>
</dbReference>
<gene>
    <name evidence="9" type="ORF">A8C56_13135</name>
</gene>
<dbReference type="CDD" id="cd06177">
    <property type="entry name" value="MFS_NHS"/>
    <property type="match status" value="1"/>
</dbReference>
<keyword evidence="4 7" id="KW-0812">Transmembrane</keyword>
<comment type="subcellular location">
    <subcellularLocation>
        <location evidence="1">Cell membrane</location>
        <topology evidence="1">Multi-pass membrane protein</topology>
    </subcellularLocation>
</comment>
<feature type="transmembrane region" description="Helical" evidence="7">
    <location>
        <begin position="71"/>
        <end position="89"/>
    </location>
</feature>
<dbReference type="InterPro" id="IPR036259">
    <property type="entry name" value="MFS_trans_sf"/>
</dbReference>
<accession>A0A1A9I415</accession>
<dbReference type="STRING" id="1176587.A8C56_13135"/>
<dbReference type="GO" id="GO:0005886">
    <property type="term" value="C:plasma membrane"/>
    <property type="evidence" value="ECO:0007669"/>
    <property type="project" value="UniProtKB-SubCell"/>
</dbReference>
<feature type="transmembrane region" description="Helical" evidence="7">
    <location>
        <begin position="251"/>
        <end position="274"/>
    </location>
</feature>
<dbReference type="OrthoDB" id="9783013at2"/>
<feature type="transmembrane region" description="Helical" evidence="7">
    <location>
        <begin position="380"/>
        <end position="400"/>
    </location>
</feature>
<feature type="domain" description="Major facilitator superfamily (MFS) profile" evidence="8">
    <location>
        <begin position="161"/>
        <end position="415"/>
    </location>
</feature>
<proteinExistence type="predicted"/>
<evidence type="ECO:0000313" key="10">
    <source>
        <dbReference type="Proteomes" id="UP000077667"/>
    </source>
</evidence>
<reference evidence="9 10" key="1">
    <citation type="submission" date="2016-05" db="EMBL/GenBank/DDBJ databases">
        <title>Niabella ginsenosidivorans BS26 whole genome sequencing.</title>
        <authorList>
            <person name="Im W.T."/>
            <person name="Siddiqi M.Z."/>
        </authorList>
    </citation>
    <scope>NUCLEOTIDE SEQUENCE [LARGE SCALE GENOMIC DNA]</scope>
    <source>
        <strain evidence="9 10">BS26</strain>
    </source>
</reference>
<evidence type="ECO:0000256" key="6">
    <source>
        <dbReference type="ARBA" id="ARBA00023136"/>
    </source>
</evidence>
<feature type="transmembrane region" description="Helical" evidence="7">
    <location>
        <begin position="95"/>
        <end position="116"/>
    </location>
</feature>
<evidence type="ECO:0000256" key="5">
    <source>
        <dbReference type="ARBA" id="ARBA00022989"/>
    </source>
</evidence>
<keyword evidence="6 7" id="KW-0472">Membrane</keyword>
<evidence type="ECO:0000259" key="8">
    <source>
        <dbReference type="PROSITE" id="PS50850"/>
    </source>
</evidence>
<keyword evidence="10" id="KW-1185">Reference proteome</keyword>
<dbReference type="NCBIfam" id="TIGR00889">
    <property type="entry name" value="2A0110"/>
    <property type="match status" value="1"/>
</dbReference>
<keyword evidence="5 7" id="KW-1133">Transmembrane helix</keyword>
<dbReference type="FunFam" id="1.20.1250.20:FF:000012">
    <property type="entry name" value="Nucleoside permease NupG"/>
    <property type="match status" value="1"/>
</dbReference>
<protein>
    <submittedName>
        <fullName evidence="9">Nucleoside permease</fullName>
    </submittedName>
</protein>